<dbReference type="CDD" id="cd04317">
    <property type="entry name" value="EcAspRS_like_N"/>
    <property type="match status" value="1"/>
</dbReference>
<dbReference type="CDD" id="cd00777">
    <property type="entry name" value="AspRS_core"/>
    <property type="match status" value="1"/>
</dbReference>
<dbReference type="GO" id="GO:0005524">
    <property type="term" value="F:ATP binding"/>
    <property type="evidence" value="ECO:0007669"/>
    <property type="project" value="UniProtKB-UniRule"/>
</dbReference>
<evidence type="ECO:0000256" key="1">
    <source>
        <dbReference type="ARBA" id="ARBA00006303"/>
    </source>
</evidence>
<dbReference type="Gene3D" id="2.40.50.140">
    <property type="entry name" value="Nucleic acid-binding proteins"/>
    <property type="match status" value="1"/>
</dbReference>
<evidence type="ECO:0000256" key="5">
    <source>
        <dbReference type="ARBA" id="ARBA00022917"/>
    </source>
</evidence>
<dbReference type="InterPro" id="IPR004365">
    <property type="entry name" value="NA-bd_OB_tRNA"/>
</dbReference>
<name>A0A9D1CKM4_9FIRM</name>
<dbReference type="GO" id="GO:0140096">
    <property type="term" value="F:catalytic activity, acting on a protein"/>
    <property type="evidence" value="ECO:0007669"/>
    <property type="project" value="UniProtKB-ARBA"/>
</dbReference>
<reference evidence="9" key="1">
    <citation type="submission" date="2020-10" db="EMBL/GenBank/DDBJ databases">
        <authorList>
            <person name="Gilroy R."/>
        </authorList>
    </citation>
    <scope>NUCLEOTIDE SEQUENCE</scope>
    <source>
        <strain evidence="9">CHK165-10780</strain>
    </source>
</reference>
<dbReference type="PANTHER" id="PTHR22594:SF5">
    <property type="entry name" value="ASPARTATE--TRNA LIGASE, MITOCHONDRIAL"/>
    <property type="match status" value="1"/>
</dbReference>
<dbReference type="GO" id="GO:0006422">
    <property type="term" value="P:aspartyl-tRNA aminoacylation"/>
    <property type="evidence" value="ECO:0007669"/>
    <property type="project" value="UniProtKB-UniRule"/>
</dbReference>
<dbReference type="GO" id="GO:0003676">
    <property type="term" value="F:nucleic acid binding"/>
    <property type="evidence" value="ECO:0007669"/>
    <property type="project" value="InterPro"/>
</dbReference>
<dbReference type="Proteomes" id="UP000886725">
    <property type="component" value="Unassembled WGS sequence"/>
</dbReference>
<feature type="binding site" evidence="7">
    <location>
        <position position="486"/>
    </location>
    <ligand>
        <name>L-aspartate</name>
        <dbReference type="ChEBI" id="CHEBI:29991"/>
    </ligand>
</feature>
<feature type="binding site" evidence="7">
    <location>
        <position position="479"/>
    </location>
    <ligand>
        <name>ATP</name>
        <dbReference type="ChEBI" id="CHEBI:30616"/>
    </ligand>
</feature>
<organism evidence="9 10">
    <name type="scientific">Candidatus Faecenecus gallistercoris</name>
    <dbReference type="NCBI Taxonomy" id="2840793"/>
    <lineage>
        <taxon>Bacteria</taxon>
        <taxon>Bacillati</taxon>
        <taxon>Bacillota</taxon>
        <taxon>Bacillota incertae sedis</taxon>
        <taxon>Candidatus Faecenecus</taxon>
    </lineage>
</organism>
<dbReference type="InterPro" id="IPR004115">
    <property type="entry name" value="GAD-like_sf"/>
</dbReference>
<evidence type="ECO:0000259" key="8">
    <source>
        <dbReference type="PROSITE" id="PS50862"/>
    </source>
</evidence>
<dbReference type="HAMAP" id="MF_00044">
    <property type="entry name" value="Asp_tRNA_synth_type1"/>
    <property type="match status" value="1"/>
</dbReference>
<dbReference type="PANTHER" id="PTHR22594">
    <property type="entry name" value="ASPARTYL/LYSYL-TRNA SYNTHETASE"/>
    <property type="match status" value="1"/>
</dbReference>
<dbReference type="InterPro" id="IPR004364">
    <property type="entry name" value="Aa-tRNA-synt_II"/>
</dbReference>
<feature type="binding site" evidence="7">
    <location>
        <position position="170"/>
    </location>
    <ligand>
        <name>L-aspartate</name>
        <dbReference type="ChEBI" id="CHEBI:29991"/>
    </ligand>
</feature>
<feature type="binding site" evidence="7">
    <location>
        <position position="445"/>
    </location>
    <ligand>
        <name>L-aspartate</name>
        <dbReference type="ChEBI" id="CHEBI:29991"/>
    </ligand>
</feature>
<feature type="binding site" evidence="7">
    <location>
        <position position="216"/>
    </location>
    <ligand>
        <name>L-aspartate</name>
        <dbReference type="ChEBI" id="CHEBI:29991"/>
    </ligand>
</feature>
<keyword evidence="5 7" id="KW-0648">Protein biosynthesis</keyword>
<dbReference type="InterPro" id="IPR047089">
    <property type="entry name" value="Asp-tRNA-ligase_1_N"/>
</dbReference>
<comment type="similarity">
    <text evidence="1 7">Belongs to the class-II aminoacyl-tRNA synthetase family. Type 1 subfamily.</text>
</comment>
<evidence type="ECO:0000256" key="3">
    <source>
        <dbReference type="ARBA" id="ARBA00022741"/>
    </source>
</evidence>
<evidence type="ECO:0000256" key="2">
    <source>
        <dbReference type="ARBA" id="ARBA00022598"/>
    </source>
</evidence>
<dbReference type="InterPro" id="IPR002312">
    <property type="entry name" value="Asp/Asn-tRNA-synth_IIb"/>
</dbReference>
<keyword evidence="6 7" id="KW-0030">Aminoacyl-tRNA synthetase</keyword>
<dbReference type="NCBIfam" id="TIGR00459">
    <property type="entry name" value="aspS_bact"/>
    <property type="match status" value="1"/>
</dbReference>
<dbReference type="InterPro" id="IPR029351">
    <property type="entry name" value="GAD_dom"/>
</dbReference>
<dbReference type="InterPro" id="IPR047090">
    <property type="entry name" value="AspRS_core"/>
</dbReference>
<comment type="function">
    <text evidence="7">Catalyzes the attachment of L-aspartate to tRNA(Asp) in a two-step reaction: L-aspartate is first activated by ATP to form Asp-AMP and then transferred to the acceptor end of tRNA(Asp).</text>
</comment>
<comment type="subunit">
    <text evidence="7">Homodimer.</text>
</comment>
<evidence type="ECO:0000313" key="9">
    <source>
        <dbReference type="EMBL" id="HIQ65376.1"/>
    </source>
</evidence>
<dbReference type="GO" id="GO:0016740">
    <property type="term" value="F:transferase activity"/>
    <property type="evidence" value="ECO:0007669"/>
    <property type="project" value="UniProtKB-ARBA"/>
</dbReference>
<dbReference type="Gene3D" id="3.30.1360.30">
    <property type="entry name" value="GAD-like domain"/>
    <property type="match status" value="1"/>
</dbReference>
<dbReference type="Pfam" id="PF00152">
    <property type="entry name" value="tRNA-synt_2"/>
    <property type="match status" value="1"/>
</dbReference>
<feature type="binding site" evidence="7">
    <location>
        <begin position="531"/>
        <end position="534"/>
    </location>
    <ligand>
        <name>ATP</name>
        <dbReference type="ChEBI" id="CHEBI:30616"/>
    </ligand>
</feature>
<feature type="domain" description="Aminoacyl-transfer RNA synthetases class-II family profile" evidence="8">
    <location>
        <begin position="140"/>
        <end position="552"/>
    </location>
</feature>
<dbReference type="InterPro" id="IPR004524">
    <property type="entry name" value="Asp-tRNA-ligase_1"/>
</dbReference>
<dbReference type="EMBL" id="DVFU01000125">
    <property type="protein sequence ID" value="HIQ65376.1"/>
    <property type="molecule type" value="Genomic_DNA"/>
</dbReference>
<dbReference type="SUPFAM" id="SSF55261">
    <property type="entry name" value="GAD domain-like"/>
    <property type="match status" value="1"/>
</dbReference>
<evidence type="ECO:0000256" key="7">
    <source>
        <dbReference type="HAMAP-Rule" id="MF_00044"/>
    </source>
</evidence>
<protein>
    <recommendedName>
        <fullName evidence="7">Aspartate--tRNA ligase</fullName>
        <ecNumber evidence="7">6.1.1.12</ecNumber>
    </recommendedName>
    <alternativeName>
        <fullName evidence="7">Aspartyl-tRNA synthetase</fullName>
        <shortName evidence="7">AspRS</shortName>
    </alternativeName>
</protein>
<evidence type="ECO:0000256" key="6">
    <source>
        <dbReference type="ARBA" id="ARBA00023146"/>
    </source>
</evidence>
<keyword evidence="7" id="KW-0963">Cytoplasm</keyword>
<dbReference type="Pfam" id="PF01336">
    <property type="entry name" value="tRNA_anti-codon"/>
    <property type="match status" value="1"/>
</dbReference>
<dbReference type="PRINTS" id="PR01042">
    <property type="entry name" value="TRNASYNTHASP"/>
</dbReference>
<dbReference type="Pfam" id="PF02938">
    <property type="entry name" value="GAD"/>
    <property type="match status" value="1"/>
</dbReference>
<feature type="binding site" evidence="7">
    <location>
        <begin position="216"/>
        <end position="218"/>
    </location>
    <ligand>
        <name>ATP</name>
        <dbReference type="ChEBI" id="CHEBI:30616"/>
    </ligand>
</feature>
<keyword evidence="3 7" id="KW-0547">Nucleotide-binding</keyword>
<dbReference type="GO" id="GO:0004815">
    <property type="term" value="F:aspartate-tRNA ligase activity"/>
    <property type="evidence" value="ECO:0007669"/>
    <property type="project" value="UniProtKB-UniRule"/>
</dbReference>
<dbReference type="SUPFAM" id="SSF50249">
    <property type="entry name" value="Nucleic acid-binding proteins"/>
    <property type="match status" value="1"/>
</dbReference>
<dbReference type="NCBIfam" id="NF001750">
    <property type="entry name" value="PRK00476.1"/>
    <property type="match status" value="1"/>
</dbReference>
<feature type="region of interest" description="Aspartate" evidence="7">
    <location>
        <begin position="194"/>
        <end position="197"/>
    </location>
</feature>
<keyword evidence="2 7" id="KW-0436">Ligase</keyword>
<dbReference type="Gene3D" id="3.30.930.10">
    <property type="entry name" value="Bira Bifunctional Protein, Domain 2"/>
    <property type="match status" value="1"/>
</dbReference>
<dbReference type="EC" id="6.1.1.12" evidence="7"/>
<gene>
    <name evidence="7 9" type="primary">aspS</name>
    <name evidence="9" type="ORF">IAC85_06540</name>
</gene>
<proteinExistence type="inferred from homology"/>
<evidence type="ECO:0000313" key="10">
    <source>
        <dbReference type="Proteomes" id="UP000886725"/>
    </source>
</evidence>
<reference evidence="9" key="2">
    <citation type="journal article" date="2021" name="PeerJ">
        <title>Extensive microbial diversity within the chicken gut microbiome revealed by metagenomics and culture.</title>
        <authorList>
            <person name="Gilroy R."/>
            <person name="Ravi A."/>
            <person name="Getino M."/>
            <person name="Pursley I."/>
            <person name="Horton D.L."/>
            <person name="Alikhan N.F."/>
            <person name="Baker D."/>
            <person name="Gharbi K."/>
            <person name="Hall N."/>
            <person name="Watson M."/>
            <person name="Adriaenssens E.M."/>
            <person name="Foster-Nyarko E."/>
            <person name="Jarju S."/>
            <person name="Secka A."/>
            <person name="Antonio M."/>
            <person name="Oren A."/>
            <person name="Chaudhuri R.R."/>
            <person name="La Ragione R."/>
            <person name="Hildebrand F."/>
            <person name="Pallen M.J."/>
        </authorList>
    </citation>
    <scope>NUCLEOTIDE SEQUENCE</scope>
    <source>
        <strain evidence="9">CHK165-10780</strain>
    </source>
</reference>
<dbReference type="AlphaFoldDB" id="A0A9D1CKM4"/>
<keyword evidence="4 7" id="KW-0067">ATP-binding</keyword>
<evidence type="ECO:0000256" key="4">
    <source>
        <dbReference type="ARBA" id="ARBA00022840"/>
    </source>
</evidence>
<sequence length="582" mass="66506">MKKHMNTDFSIQNVGEHIEAAGWVSKKRNLGGLLFIDLRDRSGIIQLVVRPENKNYELASSLHNEYVISVTGTVVERESKNKDLATGDIELDVEEMTLINEAKEPPFPIADNITALEDTRLKYRYLDLRRDEIKNKIITRSHIMRSFRDYFEDNGFINIETPSLCKSTPEGARDYLVPSRTFPGRFFALPQSPQLFKQLLMVAGMERYYQIVKCYRDEDLRADRQPEFTQVDVEMSFVDENDVMDMAEGAVTKVFHDTLGMDLPRPFMRMKYDDAMRDYGSDKPDLRFDMKIQDITNVFQDTEFGLFRTVLDSNGIINAIVVRNAADHYSRKELDRLTEFVKTYRASGLAFVKVTKEGMSGSINKALTDTVIKSLTDTLSLEENDLILIVADTKYNIVKTSLGALRVKLAKELNLINENDYAVLWITDFPLFEYSEEEGRYVACHHPFTMPTEESIPYVLTNPEKCYAKAYDIVINGYEAGGGSIRIHDGALQDTMFHALGFTEEEARSKFGWFMDAFQYGTPPHGGLAFGLDRMVMLLTKTENIRDVIAFPKTASASDLMCECPSEVDRKQLEELHIQTTE</sequence>
<dbReference type="InterPro" id="IPR006195">
    <property type="entry name" value="aa-tRNA-synth_II"/>
</dbReference>
<dbReference type="InterPro" id="IPR012340">
    <property type="entry name" value="NA-bd_OB-fold"/>
</dbReference>
<dbReference type="GO" id="GO:0005737">
    <property type="term" value="C:cytoplasm"/>
    <property type="evidence" value="ECO:0007669"/>
    <property type="project" value="UniProtKB-SubCell"/>
</dbReference>
<dbReference type="InterPro" id="IPR045864">
    <property type="entry name" value="aa-tRNA-synth_II/BPL/LPL"/>
</dbReference>
<dbReference type="SUPFAM" id="SSF55681">
    <property type="entry name" value="Class II aaRS and biotin synthetases"/>
    <property type="match status" value="1"/>
</dbReference>
<comment type="caution">
    <text evidence="9">The sequence shown here is derived from an EMBL/GenBank/DDBJ whole genome shotgun (WGS) entry which is preliminary data.</text>
</comment>
<feature type="binding site" evidence="7">
    <location>
        <position position="225"/>
    </location>
    <ligand>
        <name>ATP</name>
        <dbReference type="ChEBI" id="CHEBI:30616"/>
    </ligand>
</feature>
<comment type="catalytic activity">
    <reaction evidence="7">
        <text>tRNA(Asp) + L-aspartate + ATP = L-aspartyl-tRNA(Asp) + AMP + diphosphate</text>
        <dbReference type="Rhea" id="RHEA:19649"/>
        <dbReference type="Rhea" id="RHEA-COMP:9660"/>
        <dbReference type="Rhea" id="RHEA-COMP:9678"/>
        <dbReference type="ChEBI" id="CHEBI:29991"/>
        <dbReference type="ChEBI" id="CHEBI:30616"/>
        <dbReference type="ChEBI" id="CHEBI:33019"/>
        <dbReference type="ChEBI" id="CHEBI:78442"/>
        <dbReference type="ChEBI" id="CHEBI:78516"/>
        <dbReference type="ChEBI" id="CHEBI:456215"/>
        <dbReference type="EC" id="6.1.1.12"/>
    </reaction>
</comment>
<comment type="caution">
    <text evidence="7">Lacks conserved residue(s) required for the propagation of feature annotation.</text>
</comment>
<comment type="subcellular location">
    <subcellularLocation>
        <location evidence="7">Cytoplasm</location>
    </subcellularLocation>
</comment>
<dbReference type="PROSITE" id="PS50862">
    <property type="entry name" value="AA_TRNA_LIGASE_II"/>
    <property type="match status" value="1"/>
</dbReference>
<accession>A0A9D1CKM4</accession>